<feature type="region of interest" description="Disordered" evidence="2">
    <location>
        <begin position="833"/>
        <end position="886"/>
    </location>
</feature>
<evidence type="ECO:0000256" key="3">
    <source>
        <dbReference type="SAM" id="Phobius"/>
    </source>
</evidence>
<dbReference type="PANTHER" id="PTHR22938:SF19">
    <property type="entry name" value="RING-TYPE E3 UBIQUITIN TRANSFERASE"/>
    <property type="match status" value="1"/>
</dbReference>
<protein>
    <recommendedName>
        <fullName evidence="4">RING-type domain-containing protein</fullName>
    </recommendedName>
</protein>
<evidence type="ECO:0000259" key="4">
    <source>
        <dbReference type="PROSITE" id="PS50089"/>
    </source>
</evidence>
<evidence type="ECO:0000256" key="1">
    <source>
        <dbReference type="PROSITE-ProRule" id="PRU00175"/>
    </source>
</evidence>
<dbReference type="GO" id="GO:0043022">
    <property type="term" value="F:ribosome binding"/>
    <property type="evidence" value="ECO:0007669"/>
    <property type="project" value="TreeGrafter"/>
</dbReference>
<reference evidence="5 6" key="1">
    <citation type="submission" date="2019-06" db="EMBL/GenBank/DDBJ databases">
        <title>A chromosomal-level reference genome of Carpinus fangiana (Coryloideae, Betulaceae).</title>
        <authorList>
            <person name="Yang X."/>
            <person name="Wang Z."/>
            <person name="Zhang L."/>
            <person name="Hao G."/>
            <person name="Liu J."/>
            <person name="Yang Y."/>
        </authorList>
    </citation>
    <scope>NUCLEOTIDE SEQUENCE [LARGE SCALE GENOMIC DNA]</scope>
    <source>
        <strain evidence="5">Cfa_2016G</strain>
        <tissue evidence="5">Leaf</tissue>
    </source>
</reference>
<dbReference type="InterPro" id="IPR057634">
    <property type="entry name" value="PAH_ZNF598/HEL2"/>
</dbReference>
<dbReference type="GO" id="GO:0072344">
    <property type="term" value="P:rescue of stalled ribosome"/>
    <property type="evidence" value="ECO:0007669"/>
    <property type="project" value="InterPro"/>
</dbReference>
<feature type="region of interest" description="Disordered" evidence="2">
    <location>
        <begin position="436"/>
        <end position="476"/>
    </location>
</feature>
<dbReference type="Pfam" id="PF23230">
    <property type="entry name" value="zf-C2H2_13"/>
    <property type="match status" value="1"/>
</dbReference>
<name>A0A5N6QWI0_9ROSI</name>
<feature type="region of interest" description="Disordered" evidence="2">
    <location>
        <begin position="796"/>
        <end position="819"/>
    </location>
</feature>
<evidence type="ECO:0000256" key="2">
    <source>
        <dbReference type="SAM" id="MobiDB-lite"/>
    </source>
</evidence>
<dbReference type="InterPro" id="IPR013087">
    <property type="entry name" value="Znf_C2H2_type"/>
</dbReference>
<feature type="domain" description="RING-type" evidence="4">
    <location>
        <begin position="5"/>
        <end position="46"/>
    </location>
</feature>
<feature type="transmembrane region" description="Helical" evidence="3">
    <location>
        <begin position="298"/>
        <end position="320"/>
    </location>
</feature>
<dbReference type="GO" id="GO:0061630">
    <property type="term" value="F:ubiquitin protein ligase activity"/>
    <property type="evidence" value="ECO:0007669"/>
    <property type="project" value="InterPro"/>
</dbReference>
<gene>
    <name evidence="5" type="ORF">FH972_006753</name>
</gene>
<dbReference type="Proteomes" id="UP000327013">
    <property type="component" value="Chromosome 2"/>
</dbReference>
<dbReference type="Pfam" id="PF23202">
    <property type="entry name" value="PAH_ZNF598"/>
    <property type="match status" value="1"/>
</dbReference>
<dbReference type="GO" id="GO:0008270">
    <property type="term" value="F:zinc ion binding"/>
    <property type="evidence" value="ECO:0007669"/>
    <property type="project" value="UniProtKB-KW"/>
</dbReference>
<feature type="compositionally biased region" description="Polar residues" evidence="2">
    <location>
        <begin position="588"/>
        <end position="606"/>
    </location>
</feature>
<dbReference type="Pfam" id="PF25447">
    <property type="entry name" value="RING_ZNF598"/>
    <property type="match status" value="1"/>
</dbReference>
<proteinExistence type="predicted"/>
<dbReference type="EMBL" id="CM017322">
    <property type="protein sequence ID" value="KAE8010379.1"/>
    <property type="molecule type" value="Genomic_DNA"/>
</dbReference>
<keyword evidence="3" id="KW-0812">Transmembrane</keyword>
<feature type="region of interest" description="Disordered" evidence="2">
    <location>
        <begin position="362"/>
        <end position="381"/>
    </location>
</feature>
<keyword evidence="1" id="KW-0479">Metal-binding</keyword>
<dbReference type="OrthoDB" id="3838338at2759"/>
<keyword evidence="6" id="KW-1185">Reference proteome</keyword>
<keyword evidence="3" id="KW-0472">Membrane</keyword>
<organism evidence="5 6">
    <name type="scientific">Carpinus fangiana</name>
    <dbReference type="NCBI Taxonomy" id="176857"/>
    <lineage>
        <taxon>Eukaryota</taxon>
        <taxon>Viridiplantae</taxon>
        <taxon>Streptophyta</taxon>
        <taxon>Embryophyta</taxon>
        <taxon>Tracheophyta</taxon>
        <taxon>Spermatophyta</taxon>
        <taxon>Magnoliopsida</taxon>
        <taxon>eudicotyledons</taxon>
        <taxon>Gunneridae</taxon>
        <taxon>Pentapetalae</taxon>
        <taxon>rosids</taxon>
        <taxon>fabids</taxon>
        <taxon>Fagales</taxon>
        <taxon>Betulaceae</taxon>
        <taxon>Carpinus</taxon>
    </lineage>
</organism>
<dbReference type="InterPro" id="IPR044288">
    <property type="entry name" value="ZNF598/HEL2"/>
</dbReference>
<keyword evidence="1" id="KW-0863">Zinc-finger</keyword>
<keyword evidence="3" id="KW-1133">Transmembrane helix</keyword>
<evidence type="ECO:0000313" key="5">
    <source>
        <dbReference type="EMBL" id="KAE8010379.1"/>
    </source>
</evidence>
<dbReference type="PROSITE" id="PS50089">
    <property type="entry name" value="ZF_RING_2"/>
    <property type="match status" value="1"/>
</dbReference>
<feature type="compositionally biased region" description="Gly residues" evidence="2">
    <location>
        <begin position="801"/>
        <end position="816"/>
    </location>
</feature>
<feature type="transmembrane region" description="Helical" evidence="3">
    <location>
        <begin position="332"/>
        <end position="353"/>
    </location>
</feature>
<keyword evidence="1" id="KW-0862">Zinc</keyword>
<evidence type="ECO:0000313" key="6">
    <source>
        <dbReference type="Proteomes" id="UP000327013"/>
    </source>
</evidence>
<accession>A0A5N6QWI0</accession>
<feature type="region of interest" description="Disordered" evidence="2">
    <location>
        <begin position="699"/>
        <end position="727"/>
    </location>
</feature>
<sequence>MDDSCAVCAETLLWVAYGSCGHREVCSTCIIRLRVICDDRRCCLCKSESNIIFVTKALGDYTRMINDFSVFPADPTEGQVGPYQYHEGAQAYFDDVDHYKMIKAKCRLSCIVCDKIKKQRNEGSERRAEFKNIEQLRSHLFHQHRLFMCSLCLEGRKIFICEQKLYNKSQLNRHIKTGDSEVDGSESERGGFMGHPICEFCQNPFYGDNELYLHMSTEHFTCHICQRRHPGQYEYYEDYGDLEIHFRQEHYFCEDETCLAKKFVVFSTESELKRHNAMEHRGNMSRFKRNATLQVCMYFLKFPFFVFSLSTVCCTIDSLWTCLALNFDTRLSCIDLTILKWLYLLFLLLYFQIPTSFQYRRSNEQDRQGRRHGSRPHSSDNQLSLAIQTTFETANVEQYRHAILSAQAVSNDREAHDSESIINAFELLAIRESETPSRHSHASAQNTSARLEESSFPPLPVASSSSGQKYRNDSEELSGNTMAAHLRHQNNGTVAVLNSSLAWPAGSHQPSSLSNFPNSSKRKPKKVFEYLPSTYVSPAQSRLATAHVVVSSNYGSSSRNSGSTSQVGHSALIPNLVDTGSFETSVSSFPPLSASQTNKTPSTSQPKPKLEDVHTANKSLVEKIRAALEFDENKYAAFKKMSAGYRQGLIDTGEYLACVYQFGLSPHVLELARLCPDPQKQKELVETYNFNMRTCGSHDNSLSSDDGWSKNKRSSKKGKKKCGQNGLSGSEDALADIIISSARNLQSNYGQSDGEVEVLSTDGNCIGKGKSKIDVDDEHTNSTPINQLITEPKIQDSSHFAGGGSKKNLGTGGRGNKQGKKISKFLRNRLGNEAASLLDYSDPGPDETEEKADEDKDPPQGLQVCGAWRNGGGRRIVAITQREHRK</sequence>
<feature type="region of interest" description="Disordered" evidence="2">
    <location>
        <begin position="588"/>
        <end position="612"/>
    </location>
</feature>
<dbReference type="InterPro" id="IPR056437">
    <property type="entry name" value="Znf-C2H2_ZNF598/HEL2"/>
</dbReference>
<feature type="compositionally biased region" description="Basic residues" evidence="2">
    <location>
        <begin position="710"/>
        <end position="722"/>
    </location>
</feature>
<dbReference type="SMART" id="SM00355">
    <property type="entry name" value="ZnF_C2H2"/>
    <property type="match status" value="4"/>
</dbReference>
<dbReference type="GO" id="GO:0016567">
    <property type="term" value="P:protein ubiquitination"/>
    <property type="evidence" value="ECO:0007669"/>
    <property type="project" value="TreeGrafter"/>
</dbReference>
<dbReference type="AlphaFoldDB" id="A0A5N6QWI0"/>
<dbReference type="InterPro" id="IPR001841">
    <property type="entry name" value="Znf_RING"/>
</dbReference>
<dbReference type="PANTHER" id="PTHR22938">
    <property type="entry name" value="ZINC FINGER PROTEIN 598"/>
    <property type="match status" value="1"/>
</dbReference>